<sequence length="107" mass="12233">MNPRARFGSEEALVVLQKCSSFKELKQVHGRIIRFGLTYDQLLMRKLIQLSSSYGKLSYATLVFDQLHAPDTFTWNVMIRAYTVGGSRKMALLLFRALHLTSSHTLL</sequence>
<dbReference type="Gene3D" id="1.25.40.10">
    <property type="entry name" value="Tetratricopeptide repeat domain"/>
    <property type="match status" value="1"/>
</dbReference>
<dbReference type="InterPro" id="IPR046960">
    <property type="entry name" value="PPR_At4g14850-like_plant"/>
</dbReference>
<dbReference type="PANTHER" id="PTHR47926:SF533">
    <property type="entry name" value="DYW DOMAIN-CONTAINING PROTEIN"/>
    <property type="match status" value="1"/>
</dbReference>
<dbReference type="GO" id="GO:0009451">
    <property type="term" value="P:RNA modification"/>
    <property type="evidence" value="ECO:0007669"/>
    <property type="project" value="InterPro"/>
</dbReference>
<proteinExistence type="predicted"/>
<dbReference type="AlphaFoldDB" id="A0AA86RV27"/>
<evidence type="ECO:0008006" key="3">
    <source>
        <dbReference type="Google" id="ProtNLM"/>
    </source>
</evidence>
<protein>
    <recommendedName>
        <fullName evidence="3">Pentatricopeptide repeat-containing protein</fullName>
    </recommendedName>
</protein>
<name>A0AA86RV27_9FABA</name>
<accession>A0AA86RV27</accession>
<keyword evidence="2" id="KW-1185">Reference proteome</keyword>
<dbReference type="GO" id="GO:0003723">
    <property type="term" value="F:RNA binding"/>
    <property type="evidence" value="ECO:0007669"/>
    <property type="project" value="InterPro"/>
</dbReference>
<reference evidence="1" key="1">
    <citation type="submission" date="2023-10" db="EMBL/GenBank/DDBJ databases">
        <authorList>
            <person name="Domelevo Entfellner J.-B."/>
        </authorList>
    </citation>
    <scope>NUCLEOTIDE SEQUENCE</scope>
</reference>
<gene>
    <name evidence="1" type="ORF">AYBTSS11_LOCUS434</name>
</gene>
<dbReference type="Proteomes" id="UP001189624">
    <property type="component" value="Chromosome 1"/>
</dbReference>
<dbReference type="InterPro" id="IPR011990">
    <property type="entry name" value="TPR-like_helical_dom_sf"/>
</dbReference>
<dbReference type="PANTHER" id="PTHR47926">
    <property type="entry name" value="PENTATRICOPEPTIDE REPEAT-CONTAINING PROTEIN"/>
    <property type="match status" value="1"/>
</dbReference>
<evidence type="ECO:0000313" key="1">
    <source>
        <dbReference type="EMBL" id="CAJ1793274.1"/>
    </source>
</evidence>
<dbReference type="EMBL" id="OY731398">
    <property type="protein sequence ID" value="CAJ1793274.1"/>
    <property type="molecule type" value="Genomic_DNA"/>
</dbReference>
<evidence type="ECO:0000313" key="2">
    <source>
        <dbReference type="Proteomes" id="UP001189624"/>
    </source>
</evidence>
<dbReference type="Gramene" id="rna-AYBTSS11_LOCUS434">
    <property type="protein sequence ID" value="CAJ1793274.1"/>
    <property type="gene ID" value="gene-AYBTSS11_LOCUS434"/>
</dbReference>
<organism evidence="1 2">
    <name type="scientific">Sphenostylis stenocarpa</name>
    <dbReference type="NCBI Taxonomy" id="92480"/>
    <lineage>
        <taxon>Eukaryota</taxon>
        <taxon>Viridiplantae</taxon>
        <taxon>Streptophyta</taxon>
        <taxon>Embryophyta</taxon>
        <taxon>Tracheophyta</taxon>
        <taxon>Spermatophyta</taxon>
        <taxon>Magnoliopsida</taxon>
        <taxon>eudicotyledons</taxon>
        <taxon>Gunneridae</taxon>
        <taxon>Pentapetalae</taxon>
        <taxon>rosids</taxon>
        <taxon>fabids</taxon>
        <taxon>Fabales</taxon>
        <taxon>Fabaceae</taxon>
        <taxon>Papilionoideae</taxon>
        <taxon>50 kb inversion clade</taxon>
        <taxon>NPAAA clade</taxon>
        <taxon>indigoferoid/millettioid clade</taxon>
        <taxon>Phaseoleae</taxon>
        <taxon>Sphenostylis</taxon>
    </lineage>
</organism>